<keyword evidence="3" id="KW-1185">Reference proteome</keyword>
<accession>A0A6A3BWD6</accession>
<feature type="compositionally biased region" description="Low complexity" evidence="1">
    <location>
        <begin position="169"/>
        <end position="178"/>
    </location>
</feature>
<dbReference type="GO" id="GO:0019210">
    <property type="term" value="F:kinase inhibitor activity"/>
    <property type="evidence" value="ECO:0007669"/>
    <property type="project" value="InterPro"/>
</dbReference>
<evidence type="ECO:0000313" key="3">
    <source>
        <dbReference type="Proteomes" id="UP000436088"/>
    </source>
</evidence>
<evidence type="ECO:0000313" key="2">
    <source>
        <dbReference type="EMBL" id="KAE8721066.1"/>
    </source>
</evidence>
<protein>
    <recommendedName>
        <fullName evidence="4">Membrane-associated kinase regulator 4</fullName>
    </recommendedName>
</protein>
<comment type="caution">
    <text evidence="2">The sequence shown here is derived from an EMBL/GenBank/DDBJ whole genome shotgun (WGS) entry which is preliminary data.</text>
</comment>
<gene>
    <name evidence="2" type="ORF">F3Y22_tig00017173pilonHSYRG00003</name>
</gene>
<sequence length="252" mass="28786">MADNLEDDDEYIDMELSSYYSNSISTREFEFQMSSVSMKRAHQFTSRDLFYKGKLLPLHLPPRLEMVRELLQNSINEAEAYISPSQSSRDVANGRNGEVQPKRSWTKRLKFIKQSSIGSMLRAYSKVYLRSMIGNKSKKKAPLEQVQIHQDNGNHHRRSCSVAIKRHSSPSSSSSSSSNASNGYQHLQFLKRSNSVNADMESPIQGAIAHCKKSQQWIRSRKTMSEVGFYSLSSSDIAVSEDYQERTHIYRG</sequence>
<dbReference type="OrthoDB" id="1938320at2759"/>
<dbReference type="Proteomes" id="UP000436088">
    <property type="component" value="Unassembled WGS sequence"/>
</dbReference>
<proteinExistence type="predicted"/>
<feature type="compositionally biased region" description="Basic residues" evidence="1">
    <location>
        <begin position="155"/>
        <end position="168"/>
    </location>
</feature>
<organism evidence="2 3">
    <name type="scientific">Hibiscus syriacus</name>
    <name type="common">Rose of Sharon</name>
    <dbReference type="NCBI Taxonomy" id="106335"/>
    <lineage>
        <taxon>Eukaryota</taxon>
        <taxon>Viridiplantae</taxon>
        <taxon>Streptophyta</taxon>
        <taxon>Embryophyta</taxon>
        <taxon>Tracheophyta</taxon>
        <taxon>Spermatophyta</taxon>
        <taxon>Magnoliopsida</taxon>
        <taxon>eudicotyledons</taxon>
        <taxon>Gunneridae</taxon>
        <taxon>Pentapetalae</taxon>
        <taxon>rosids</taxon>
        <taxon>malvids</taxon>
        <taxon>Malvales</taxon>
        <taxon>Malvaceae</taxon>
        <taxon>Malvoideae</taxon>
        <taxon>Hibiscus</taxon>
    </lineage>
</organism>
<dbReference type="EMBL" id="VEPZ02000649">
    <property type="protein sequence ID" value="KAE8721066.1"/>
    <property type="molecule type" value="Genomic_DNA"/>
</dbReference>
<evidence type="ECO:0000256" key="1">
    <source>
        <dbReference type="SAM" id="MobiDB-lite"/>
    </source>
</evidence>
<dbReference type="AlphaFoldDB" id="A0A6A3BWD6"/>
<dbReference type="InterPro" id="IPR039620">
    <property type="entry name" value="BKI1/MAKR1/3/4"/>
</dbReference>
<dbReference type="PANTHER" id="PTHR33312">
    <property type="entry name" value="MEMBRANE-ASSOCIATED KINASE REGULATOR 4-RELATED"/>
    <property type="match status" value="1"/>
</dbReference>
<reference evidence="2" key="1">
    <citation type="submission" date="2019-09" db="EMBL/GenBank/DDBJ databases">
        <title>Draft genome information of white flower Hibiscus syriacus.</title>
        <authorList>
            <person name="Kim Y.-M."/>
        </authorList>
    </citation>
    <scope>NUCLEOTIDE SEQUENCE [LARGE SCALE GENOMIC DNA]</scope>
    <source>
        <strain evidence="2">YM2019G1</strain>
    </source>
</reference>
<dbReference type="PANTHER" id="PTHR33312:SF5">
    <property type="entry name" value="MEMBRANE-ASSOCIATED KINASE REGULATOR 4-RELATED"/>
    <property type="match status" value="1"/>
</dbReference>
<dbReference type="GO" id="GO:0005886">
    <property type="term" value="C:plasma membrane"/>
    <property type="evidence" value="ECO:0007669"/>
    <property type="project" value="InterPro"/>
</dbReference>
<evidence type="ECO:0008006" key="4">
    <source>
        <dbReference type="Google" id="ProtNLM"/>
    </source>
</evidence>
<name>A0A6A3BWD6_HIBSY</name>
<feature type="region of interest" description="Disordered" evidence="1">
    <location>
        <begin position="150"/>
        <end position="182"/>
    </location>
</feature>